<feature type="region of interest" description="Disordered" evidence="1">
    <location>
        <begin position="1"/>
        <end position="25"/>
    </location>
</feature>
<comment type="caution">
    <text evidence="2">The sequence shown here is derived from an EMBL/GenBank/DDBJ whole genome shotgun (WGS) entry which is preliminary data.</text>
</comment>
<keyword evidence="3" id="KW-1185">Reference proteome</keyword>
<evidence type="ECO:0000256" key="1">
    <source>
        <dbReference type="SAM" id="MobiDB-lite"/>
    </source>
</evidence>
<dbReference type="OrthoDB" id="4890185at2759"/>
<dbReference type="STRING" id="2070753.A0A3A3A1D3"/>
<feature type="compositionally biased region" description="Low complexity" evidence="1">
    <location>
        <begin position="1"/>
        <end position="14"/>
    </location>
</feature>
<reference evidence="3" key="1">
    <citation type="submission" date="2017-02" db="EMBL/GenBank/DDBJ databases">
        <authorList>
            <person name="Tafer H."/>
            <person name="Lopandic K."/>
        </authorList>
    </citation>
    <scope>NUCLEOTIDE SEQUENCE [LARGE SCALE GENOMIC DNA]</scope>
    <source>
        <strain evidence="3">CBS 366.77</strain>
    </source>
</reference>
<evidence type="ECO:0000313" key="3">
    <source>
        <dbReference type="Proteomes" id="UP000266188"/>
    </source>
</evidence>
<dbReference type="Proteomes" id="UP000266188">
    <property type="component" value="Unassembled WGS sequence"/>
</dbReference>
<dbReference type="InterPro" id="IPR009057">
    <property type="entry name" value="Homeodomain-like_sf"/>
</dbReference>
<accession>A0A3A3A1D3</accession>
<organism evidence="2 3">
    <name type="scientific">Aspergillus sclerotialis</name>
    <dbReference type="NCBI Taxonomy" id="2070753"/>
    <lineage>
        <taxon>Eukaryota</taxon>
        <taxon>Fungi</taxon>
        <taxon>Dikarya</taxon>
        <taxon>Ascomycota</taxon>
        <taxon>Pezizomycotina</taxon>
        <taxon>Eurotiomycetes</taxon>
        <taxon>Eurotiomycetidae</taxon>
        <taxon>Eurotiales</taxon>
        <taxon>Aspergillaceae</taxon>
        <taxon>Aspergillus</taxon>
        <taxon>Aspergillus subgen. Polypaecilum</taxon>
    </lineage>
</organism>
<dbReference type="AlphaFoldDB" id="A0A3A3A1D3"/>
<evidence type="ECO:0000313" key="2">
    <source>
        <dbReference type="EMBL" id="RJE23131.1"/>
    </source>
</evidence>
<dbReference type="SUPFAM" id="SSF46689">
    <property type="entry name" value="Homeodomain-like"/>
    <property type="match status" value="1"/>
</dbReference>
<gene>
    <name evidence="2" type="ORF">PHISCL_04532</name>
</gene>
<dbReference type="EMBL" id="MVGC01000134">
    <property type="protein sequence ID" value="RJE23131.1"/>
    <property type="molecule type" value="Genomic_DNA"/>
</dbReference>
<name>A0A3A3A1D3_9EURO</name>
<protein>
    <submittedName>
        <fullName evidence="2">Transposable element tc1 transposase</fullName>
    </submittedName>
</protein>
<sequence>MATPPSTQLPTTGPTTPPQGNSARLDRDNRIRVLTLRDTGFTYEQIASQLQITYRQVQYTCQSHQATPKKARGQSPKLSDEDVDKIIEFMSSSEQTRRMPYHKVIQELALPVGTKALSRALKKRGYSWCKALRKPLYRMKLSVPVNS</sequence>
<dbReference type="Pfam" id="PF13384">
    <property type="entry name" value="HTH_23"/>
    <property type="match status" value="1"/>
</dbReference>
<proteinExistence type="predicted"/>